<keyword evidence="1" id="KW-0560">Oxidoreductase</keyword>
<dbReference type="GO" id="GO:0016706">
    <property type="term" value="F:2-oxoglutarate-dependent dioxygenase activity"/>
    <property type="evidence" value="ECO:0007669"/>
    <property type="project" value="UniProtKB-ARBA"/>
</dbReference>
<organism evidence="1 2">
    <name type="scientific">Adhaeretor mobilis</name>
    <dbReference type="NCBI Taxonomy" id="1930276"/>
    <lineage>
        <taxon>Bacteria</taxon>
        <taxon>Pseudomonadati</taxon>
        <taxon>Planctomycetota</taxon>
        <taxon>Planctomycetia</taxon>
        <taxon>Pirellulales</taxon>
        <taxon>Lacipirellulaceae</taxon>
        <taxon>Adhaeretor</taxon>
    </lineage>
</organism>
<evidence type="ECO:0000313" key="1">
    <source>
        <dbReference type="EMBL" id="QDS98832.1"/>
    </source>
</evidence>
<dbReference type="KEGG" id="amob:HG15A2_21170"/>
<sequence length="260" mass="29495">MSIDSSYLKKHAARIKAEFELNGFVHIPRFATGAELETIQKNMQRVLQEVVPTMPATHVYYEDLADKTSLKQLQELYEYDAFFKSLMIDSRWQTLAEVCLGEAATPQNMQYFNKPPGASLPTPPHQDGFYFHVKPNHAITLWMALEEVEPEQGCVNYVQGSHKYGMRWHGQSNTLGFSQAMLDFGNHFDRTNTRSFPCQAGDLIAHHCLTIHWADGNHTSDKTRQALGWIYFGATCQEDAEKAASYKKQLDSQLMAAGKV</sequence>
<dbReference type="Proteomes" id="UP000319852">
    <property type="component" value="Chromosome"/>
</dbReference>
<keyword evidence="2" id="KW-1185">Reference proteome</keyword>
<dbReference type="GO" id="GO:0005506">
    <property type="term" value="F:iron ion binding"/>
    <property type="evidence" value="ECO:0007669"/>
    <property type="project" value="UniProtKB-ARBA"/>
</dbReference>
<dbReference type="OrthoDB" id="9814777at2"/>
<accession>A0A517MVC9</accession>
<proteinExistence type="predicted"/>
<evidence type="ECO:0000313" key="2">
    <source>
        <dbReference type="Proteomes" id="UP000319852"/>
    </source>
</evidence>
<keyword evidence="1" id="KW-0223">Dioxygenase</keyword>
<dbReference type="Pfam" id="PF05721">
    <property type="entry name" value="PhyH"/>
    <property type="match status" value="1"/>
</dbReference>
<dbReference type="Gene3D" id="2.60.120.620">
    <property type="entry name" value="q2cbj1_9rhob like domain"/>
    <property type="match status" value="1"/>
</dbReference>
<dbReference type="PANTHER" id="PTHR20883">
    <property type="entry name" value="PHYTANOYL-COA DIOXYGENASE DOMAIN CONTAINING 1"/>
    <property type="match status" value="1"/>
</dbReference>
<protein>
    <submittedName>
        <fullName evidence="1">Phytanoyl-CoA dioxygenase (PhyH)</fullName>
    </submittedName>
</protein>
<dbReference type="AlphaFoldDB" id="A0A517MVC9"/>
<dbReference type="SUPFAM" id="SSF51197">
    <property type="entry name" value="Clavaminate synthase-like"/>
    <property type="match status" value="1"/>
</dbReference>
<name>A0A517MVC9_9BACT</name>
<reference evidence="1 2" key="1">
    <citation type="submission" date="2019-02" db="EMBL/GenBank/DDBJ databases">
        <title>Deep-cultivation of Planctomycetes and their phenomic and genomic characterization uncovers novel biology.</title>
        <authorList>
            <person name="Wiegand S."/>
            <person name="Jogler M."/>
            <person name="Boedeker C."/>
            <person name="Pinto D."/>
            <person name="Vollmers J."/>
            <person name="Rivas-Marin E."/>
            <person name="Kohn T."/>
            <person name="Peeters S.H."/>
            <person name="Heuer A."/>
            <person name="Rast P."/>
            <person name="Oberbeckmann S."/>
            <person name="Bunk B."/>
            <person name="Jeske O."/>
            <person name="Meyerdierks A."/>
            <person name="Storesund J.E."/>
            <person name="Kallscheuer N."/>
            <person name="Luecker S."/>
            <person name="Lage O.M."/>
            <person name="Pohl T."/>
            <person name="Merkel B.J."/>
            <person name="Hornburger P."/>
            <person name="Mueller R.-W."/>
            <person name="Bruemmer F."/>
            <person name="Labrenz M."/>
            <person name="Spormann A.M."/>
            <person name="Op den Camp H."/>
            <person name="Overmann J."/>
            <person name="Amann R."/>
            <person name="Jetten M.S.M."/>
            <person name="Mascher T."/>
            <person name="Medema M.H."/>
            <person name="Devos D.P."/>
            <person name="Kaster A.-K."/>
            <person name="Ovreas L."/>
            <person name="Rohde M."/>
            <person name="Galperin M.Y."/>
            <person name="Jogler C."/>
        </authorList>
    </citation>
    <scope>NUCLEOTIDE SEQUENCE [LARGE SCALE GENOMIC DNA]</scope>
    <source>
        <strain evidence="1 2">HG15A2</strain>
    </source>
</reference>
<gene>
    <name evidence="1" type="ORF">HG15A2_21170</name>
</gene>
<dbReference type="InterPro" id="IPR008775">
    <property type="entry name" value="Phytyl_CoA_dOase-like"/>
</dbReference>
<dbReference type="RefSeq" id="WP_145060093.1">
    <property type="nucleotide sequence ID" value="NZ_CP036263.1"/>
</dbReference>
<dbReference type="EMBL" id="CP036263">
    <property type="protein sequence ID" value="QDS98832.1"/>
    <property type="molecule type" value="Genomic_DNA"/>
</dbReference>
<dbReference type="PANTHER" id="PTHR20883:SF46">
    <property type="entry name" value="PHYTANOYL-COA HYDROXYLASE"/>
    <property type="match status" value="1"/>
</dbReference>